<evidence type="ECO:0000256" key="1">
    <source>
        <dbReference type="SAM" id="MobiDB-lite"/>
    </source>
</evidence>
<dbReference type="EMBL" id="CM029051">
    <property type="protein sequence ID" value="KAG2563756.1"/>
    <property type="molecule type" value="Genomic_DNA"/>
</dbReference>
<dbReference type="Pfam" id="PF08387">
    <property type="entry name" value="FBD"/>
    <property type="match status" value="1"/>
</dbReference>
<proteinExistence type="predicted"/>
<dbReference type="Proteomes" id="UP000823388">
    <property type="component" value="Chromosome 8K"/>
</dbReference>
<feature type="domain" description="FBD" evidence="2">
    <location>
        <begin position="427"/>
        <end position="463"/>
    </location>
</feature>
<dbReference type="PANTHER" id="PTHR34709:SF68">
    <property type="entry name" value="OS07G0550432 PROTEIN"/>
    <property type="match status" value="1"/>
</dbReference>
<evidence type="ECO:0000313" key="3">
    <source>
        <dbReference type="EMBL" id="KAG2563756.1"/>
    </source>
</evidence>
<dbReference type="InterPro" id="IPR055312">
    <property type="entry name" value="FBL15-like"/>
</dbReference>
<comment type="caution">
    <text evidence="3">The sequence shown here is derived from an EMBL/GenBank/DDBJ whole genome shotgun (WGS) entry which is preliminary data.</text>
</comment>
<dbReference type="AlphaFoldDB" id="A0A8T0PXV3"/>
<dbReference type="InterPro" id="IPR006566">
    <property type="entry name" value="FBD"/>
</dbReference>
<feature type="region of interest" description="Disordered" evidence="1">
    <location>
        <begin position="1"/>
        <end position="32"/>
    </location>
</feature>
<organism evidence="3 4">
    <name type="scientific">Panicum virgatum</name>
    <name type="common">Blackwell switchgrass</name>
    <dbReference type="NCBI Taxonomy" id="38727"/>
    <lineage>
        <taxon>Eukaryota</taxon>
        <taxon>Viridiplantae</taxon>
        <taxon>Streptophyta</taxon>
        <taxon>Embryophyta</taxon>
        <taxon>Tracheophyta</taxon>
        <taxon>Spermatophyta</taxon>
        <taxon>Magnoliopsida</taxon>
        <taxon>Liliopsida</taxon>
        <taxon>Poales</taxon>
        <taxon>Poaceae</taxon>
        <taxon>PACMAD clade</taxon>
        <taxon>Panicoideae</taxon>
        <taxon>Panicodae</taxon>
        <taxon>Paniceae</taxon>
        <taxon>Panicinae</taxon>
        <taxon>Panicum</taxon>
        <taxon>Panicum sect. Hiantes</taxon>
    </lineage>
</organism>
<dbReference type="SUPFAM" id="SSF81383">
    <property type="entry name" value="F-box domain"/>
    <property type="match status" value="1"/>
</dbReference>
<keyword evidence="4" id="KW-1185">Reference proteome</keyword>
<evidence type="ECO:0000259" key="2">
    <source>
        <dbReference type="Pfam" id="PF08387"/>
    </source>
</evidence>
<sequence length="502" mass="55953">MSTPGDSGSGAPLSIHGERRRRRGGGSGSGEEDCISGLPDALLHEILVRLRSAAAAARTSVLSRRWRRVWAHLPELHLVAPPAAAPTSFPATVDAALGGYLAPTLERLGVSHTTDQHWRNLRISAGRIAPWLRFAAERVVGELNLYLCVPQIFAVSTPEVVDEEAALELPVCQRAKRIQLHLQYAYTTWLRPQASGLLFAALTSLKIDGYVHMQGSDLTALVSMQCPCLRDLDLFITLIAIFDVSIHSNSLHRLMLNVLETRHLEISAPSLEELVISNPPMEAQISAPKLVKVAWDYHYDPHLIRFVVGRRLQLLRTSTQALSLAMQFHRVDDLNLSVNLDFHDAARYGSFLNEANKLPKCKSFCIFLWWGRHALLPVMLHLLRSCNDTKKLQVHLCGSSPQPVMHSCLPSCLCRSEESRKIDGIDLNSLEVAEISGFSGSHEQMELVEFLSNNAGVLKRLLINDEFCSMPKEVREKVRSMCHPNVEVGFFVLRKGRQVLVD</sequence>
<dbReference type="PANTHER" id="PTHR34709">
    <property type="entry name" value="OS10G0396666 PROTEIN"/>
    <property type="match status" value="1"/>
</dbReference>
<gene>
    <name evidence="3" type="ORF">PVAP13_8KG367800</name>
</gene>
<accession>A0A8T0PXV3</accession>
<reference evidence="3" key="1">
    <citation type="submission" date="2020-05" db="EMBL/GenBank/DDBJ databases">
        <title>WGS assembly of Panicum virgatum.</title>
        <authorList>
            <person name="Lovell J.T."/>
            <person name="Jenkins J."/>
            <person name="Shu S."/>
            <person name="Juenger T.E."/>
            <person name="Schmutz J."/>
        </authorList>
    </citation>
    <scope>NUCLEOTIDE SEQUENCE</scope>
    <source>
        <strain evidence="3">AP13</strain>
    </source>
</reference>
<protein>
    <recommendedName>
        <fullName evidence="2">FBD domain-containing protein</fullName>
    </recommendedName>
</protein>
<name>A0A8T0PXV3_PANVG</name>
<dbReference type="InterPro" id="IPR036047">
    <property type="entry name" value="F-box-like_dom_sf"/>
</dbReference>
<evidence type="ECO:0000313" key="4">
    <source>
        <dbReference type="Proteomes" id="UP000823388"/>
    </source>
</evidence>